<keyword evidence="2" id="KW-0812">Transmembrane</keyword>
<name>A0A8J4Q2K3_9MYCE</name>
<feature type="domain" description="UBX" evidence="3">
    <location>
        <begin position="193"/>
        <end position="269"/>
    </location>
</feature>
<dbReference type="EMBL" id="AJWJ01000001">
    <property type="protein sequence ID" value="KAF2078651.1"/>
    <property type="molecule type" value="Genomic_DNA"/>
</dbReference>
<evidence type="ECO:0000256" key="2">
    <source>
        <dbReference type="SAM" id="Phobius"/>
    </source>
</evidence>
<accession>A0A8J4Q2K3</accession>
<dbReference type="PANTHER" id="PTHR23322:SF1">
    <property type="entry name" value="FAS-ASSOCIATED FACTOR 2"/>
    <property type="match status" value="1"/>
</dbReference>
<dbReference type="Proteomes" id="UP000695562">
    <property type="component" value="Unassembled WGS sequence"/>
</dbReference>
<dbReference type="SUPFAM" id="SSF54236">
    <property type="entry name" value="Ubiquitin-like"/>
    <property type="match status" value="1"/>
</dbReference>
<comment type="caution">
    <text evidence="4">The sequence shown here is derived from an EMBL/GenBank/DDBJ whole genome shotgun (WGS) entry which is preliminary data.</text>
</comment>
<dbReference type="InterPro" id="IPR029071">
    <property type="entry name" value="Ubiquitin-like_domsf"/>
</dbReference>
<dbReference type="OrthoDB" id="1026733at2759"/>
<dbReference type="GO" id="GO:0043130">
    <property type="term" value="F:ubiquitin binding"/>
    <property type="evidence" value="ECO:0007669"/>
    <property type="project" value="TreeGrafter"/>
</dbReference>
<keyword evidence="5" id="KW-1185">Reference proteome</keyword>
<sequence>MLPQLRTLIYVIGAIFFFGSVITIVYEVVIKPYFKKRLQKKYDALTLTKKKTDMDEEKEEQVKKRQDSVEILGLEKEVRNRKRKDQEKLSKKENNVVYSPTDSTQGTYFKDQGRRALDDYDDGVTASINETRSLIRSQEEEYMESLFLDQRREQNKKELERLEQQRLAERQKALETLRNNLKPEPDVQDKDIDPSGITKILLKFPDGLNQTRRFLKHDKIQDILDYINSLDNLNDKEYELILTFPKKVLDKPTSTLEENDLHPSSSLYIHLK</sequence>
<evidence type="ECO:0000259" key="3">
    <source>
        <dbReference type="PROSITE" id="PS50033"/>
    </source>
</evidence>
<reference evidence="4" key="1">
    <citation type="submission" date="2020-01" db="EMBL/GenBank/DDBJ databases">
        <title>Development of genomics and gene disruption for Polysphondylium violaceum indicates a role for the polyketide synthase stlB in stalk morphogenesis.</title>
        <authorList>
            <person name="Narita B."/>
            <person name="Kawabe Y."/>
            <person name="Kin K."/>
            <person name="Saito T."/>
            <person name="Gibbs R."/>
            <person name="Kuspa A."/>
            <person name="Muzny D."/>
            <person name="Queller D."/>
            <person name="Richards S."/>
            <person name="Strassman J."/>
            <person name="Sucgang R."/>
            <person name="Worley K."/>
            <person name="Schaap P."/>
        </authorList>
    </citation>
    <scope>NUCLEOTIDE SEQUENCE</scope>
    <source>
        <strain evidence="4">QSvi11</strain>
    </source>
</reference>
<dbReference type="Pfam" id="PF00789">
    <property type="entry name" value="UBX"/>
    <property type="match status" value="1"/>
</dbReference>
<feature type="transmembrane region" description="Helical" evidence="2">
    <location>
        <begin position="6"/>
        <end position="30"/>
    </location>
</feature>
<keyword evidence="2" id="KW-1133">Transmembrane helix</keyword>
<evidence type="ECO:0000313" key="4">
    <source>
        <dbReference type="EMBL" id="KAF2078651.1"/>
    </source>
</evidence>
<organism evidence="4 5">
    <name type="scientific">Polysphondylium violaceum</name>
    <dbReference type="NCBI Taxonomy" id="133409"/>
    <lineage>
        <taxon>Eukaryota</taxon>
        <taxon>Amoebozoa</taxon>
        <taxon>Evosea</taxon>
        <taxon>Eumycetozoa</taxon>
        <taxon>Dictyostelia</taxon>
        <taxon>Dictyosteliales</taxon>
        <taxon>Dictyosteliaceae</taxon>
        <taxon>Polysphondylium</taxon>
    </lineage>
</organism>
<keyword evidence="1" id="KW-0175">Coiled coil</keyword>
<proteinExistence type="predicted"/>
<gene>
    <name evidence="4" type="ORF">CYY_000022</name>
</gene>
<dbReference type="InterPro" id="IPR001012">
    <property type="entry name" value="UBX_dom"/>
</dbReference>
<evidence type="ECO:0000313" key="5">
    <source>
        <dbReference type="Proteomes" id="UP000695562"/>
    </source>
</evidence>
<keyword evidence="2" id="KW-0472">Membrane</keyword>
<evidence type="ECO:0000256" key="1">
    <source>
        <dbReference type="SAM" id="Coils"/>
    </source>
</evidence>
<dbReference type="Gene3D" id="3.10.20.90">
    <property type="entry name" value="Phosphatidylinositol 3-kinase Catalytic Subunit, Chain A, domain 1"/>
    <property type="match status" value="1"/>
</dbReference>
<protein>
    <recommendedName>
        <fullName evidence="3">UBX domain-containing protein</fullName>
    </recommendedName>
</protein>
<feature type="coiled-coil region" evidence="1">
    <location>
        <begin position="145"/>
        <end position="179"/>
    </location>
</feature>
<dbReference type="PROSITE" id="PS50033">
    <property type="entry name" value="UBX"/>
    <property type="match status" value="1"/>
</dbReference>
<dbReference type="InterPro" id="IPR050730">
    <property type="entry name" value="UBX_domain-protein"/>
</dbReference>
<dbReference type="CDD" id="cd01767">
    <property type="entry name" value="UBX"/>
    <property type="match status" value="1"/>
</dbReference>
<dbReference type="GO" id="GO:0005783">
    <property type="term" value="C:endoplasmic reticulum"/>
    <property type="evidence" value="ECO:0007669"/>
    <property type="project" value="TreeGrafter"/>
</dbReference>
<dbReference type="SMART" id="SM00166">
    <property type="entry name" value="UBX"/>
    <property type="match status" value="1"/>
</dbReference>
<dbReference type="GO" id="GO:0036503">
    <property type="term" value="P:ERAD pathway"/>
    <property type="evidence" value="ECO:0007669"/>
    <property type="project" value="TreeGrafter"/>
</dbReference>
<dbReference type="PANTHER" id="PTHR23322">
    <property type="entry name" value="FAS-ASSOCIATED PROTEIN"/>
    <property type="match status" value="1"/>
</dbReference>
<dbReference type="AlphaFoldDB" id="A0A8J4Q2K3"/>